<protein>
    <submittedName>
        <fullName evidence="2">HET-domain-containing protein</fullName>
    </submittedName>
</protein>
<dbReference type="Pfam" id="PF06985">
    <property type="entry name" value="HET"/>
    <property type="match status" value="1"/>
</dbReference>
<dbReference type="OrthoDB" id="3553147at2759"/>
<organism evidence="2 3">
    <name type="scientific">Sporormia fimetaria CBS 119925</name>
    <dbReference type="NCBI Taxonomy" id="1340428"/>
    <lineage>
        <taxon>Eukaryota</taxon>
        <taxon>Fungi</taxon>
        <taxon>Dikarya</taxon>
        <taxon>Ascomycota</taxon>
        <taxon>Pezizomycotina</taxon>
        <taxon>Dothideomycetes</taxon>
        <taxon>Pleosporomycetidae</taxon>
        <taxon>Pleosporales</taxon>
        <taxon>Sporormiaceae</taxon>
        <taxon>Sporormia</taxon>
    </lineage>
</organism>
<feature type="domain" description="Heterokaryon incompatibility" evidence="1">
    <location>
        <begin position="42"/>
        <end position="119"/>
    </location>
</feature>
<evidence type="ECO:0000313" key="2">
    <source>
        <dbReference type="EMBL" id="KAF2748669.1"/>
    </source>
</evidence>
<evidence type="ECO:0000259" key="1">
    <source>
        <dbReference type="Pfam" id="PF06985"/>
    </source>
</evidence>
<dbReference type="PANTHER" id="PTHR24148:SF64">
    <property type="entry name" value="HETEROKARYON INCOMPATIBILITY DOMAIN-CONTAINING PROTEIN"/>
    <property type="match status" value="1"/>
</dbReference>
<dbReference type="InterPro" id="IPR010730">
    <property type="entry name" value="HET"/>
</dbReference>
<keyword evidence="3" id="KW-1185">Reference proteome</keyword>
<evidence type="ECO:0000313" key="3">
    <source>
        <dbReference type="Proteomes" id="UP000799440"/>
    </source>
</evidence>
<dbReference type="Proteomes" id="UP000799440">
    <property type="component" value="Unassembled WGS sequence"/>
</dbReference>
<accession>A0A6A6VFW6</accession>
<dbReference type="PANTHER" id="PTHR24148">
    <property type="entry name" value="ANKYRIN REPEAT DOMAIN-CONTAINING PROTEIN 39 HOMOLOG-RELATED"/>
    <property type="match status" value="1"/>
</dbReference>
<feature type="non-terminal residue" evidence="2">
    <location>
        <position position="120"/>
    </location>
</feature>
<dbReference type="InterPro" id="IPR052895">
    <property type="entry name" value="HetReg/Transcr_Mod"/>
</dbReference>
<feature type="non-terminal residue" evidence="2">
    <location>
        <position position="1"/>
    </location>
</feature>
<reference evidence="2" key="1">
    <citation type="journal article" date="2020" name="Stud. Mycol.">
        <title>101 Dothideomycetes genomes: a test case for predicting lifestyles and emergence of pathogens.</title>
        <authorList>
            <person name="Haridas S."/>
            <person name="Albert R."/>
            <person name="Binder M."/>
            <person name="Bloem J."/>
            <person name="Labutti K."/>
            <person name="Salamov A."/>
            <person name="Andreopoulos B."/>
            <person name="Baker S."/>
            <person name="Barry K."/>
            <person name="Bills G."/>
            <person name="Bluhm B."/>
            <person name="Cannon C."/>
            <person name="Castanera R."/>
            <person name="Culley D."/>
            <person name="Daum C."/>
            <person name="Ezra D."/>
            <person name="Gonzalez J."/>
            <person name="Henrissat B."/>
            <person name="Kuo A."/>
            <person name="Liang C."/>
            <person name="Lipzen A."/>
            <person name="Lutzoni F."/>
            <person name="Magnuson J."/>
            <person name="Mondo S."/>
            <person name="Nolan M."/>
            <person name="Ohm R."/>
            <person name="Pangilinan J."/>
            <person name="Park H.-J."/>
            <person name="Ramirez L."/>
            <person name="Alfaro M."/>
            <person name="Sun H."/>
            <person name="Tritt A."/>
            <person name="Yoshinaga Y."/>
            <person name="Zwiers L.-H."/>
            <person name="Turgeon B."/>
            <person name="Goodwin S."/>
            <person name="Spatafora J."/>
            <person name="Crous P."/>
            <person name="Grigoriev I."/>
        </authorList>
    </citation>
    <scope>NUCLEOTIDE SEQUENCE</scope>
    <source>
        <strain evidence="2">CBS 119925</strain>
    </source>
</reference>
<gene>
    <name evidence="2" type="ORF">M011DRAFT_379838</name>
</gene>
<dbReference type="EMBL" id="MU006568">
    <property type="protein sequence ID" value="KAF2748669.1"/>
    <property type="molecule type" value="Genomic_DNA"/>
</dbReference>
<proteinExistence type="predicted"/>
<sequence length="120" mass="13847">YSPLNSDPSVREIRLLHLQPGAWKDPIQGTLDVVSLSKKPKYQALSYVWGDPTNRKPISIDGELFLATQYLFNALQRIRHPWKQLYLWVDAVCINQDDLHERQNQVAIMGEIYNGAEEVL</sequence>
<name>A0A6A6VFW6_9PLEO</name>
<dbReference type="AlphaFoldDB" id="A0A6A6VFW6"/>